<keyword evidence="8" id="KW-1185">Reference proteome</keyword>
<dbReference type="SUPFAM" id="SSF102712">
    <property type="entry name" value="JAB1/MPN domain"/>
    <property type="match status" value="1"/>
</dbReference>
<sequence length="290" mass="32719">MENFMSFGANSNGPVYDTSETIHISSLALLKMMKHGRAGIPLEVMGLMLGEFVDEYNVKVIDVFSMPQSGTSVTIEAVDPVFQTKMLDVLRATGRTETVVGWYHSHPGFGCWLSSTDVSTQSAFETICKRAVAVVVDPIQSVKGKVVIDAFRNIEDFVLDEPRLTTSNLGYLKKPTFVSIVHGLNQKYYSFNISFEKNALEERMLLNLNKKTWADNLKTVPDLKHSVSKQLENYCDDMLESFKKTKEEVEMSKIGKINYKKRILENYADVVENQVINSLIKAIHRNIFGV</sequence>
<dbReference type="GO" id="GO:0005829">
    <property type="term" value="C:cytosol"/>
    <property type="evidence" value="ECO:0007669"/>
    <property type="project" value="EnsemblFungi"/>
</dbReference>
<dbReference type="FunFam" id="3.40.140.10:FF:000026">
    <property type="entry name" value="26S proteasome non-ATPase regulatory subunit 14"/>
    <property type="match status" value="1"/>
</dbReference>
<dbReference type="GO" id="GO:0000266">
    <property type="term" value="P:mitochondrial fission"/>
    <property type="evidence" value="ECO:0007669"/>
    <property type="project" value="EnsemblFungi"/>
</dbReference>
<dbReference type="STRING" id="646526.A0A1W0E794"/>
<evidence type="ECO:0000256" key="2">
    <source>
        <dbReference type="ARBA" id="ARBA00022723"/>
    </source>
</evidence>
<dbReference type="InterPro" id="IPR037518">
    <property type="entry name" value="MPN"/>
</dbReference>
<dbReference type="GO" id="GO:0046872">
    <property type="term" value="F:metal ion binding"/>
    <property type="evidence" value="ECO:0007669"/>
    <property type="project" value="UniProtKB-KW"/>
</dbReference>
<dbReference type="InterPro" id="IPR000555">
    <property type="entry name" value="JAMM/MPN+_dom"/>
</dbReference>
<dbReference type="Proteomes" id="UP000192758">
    <property type="component" value="Unassembled WGS sequence"/>
</dbReference>
<dbReference type="GO" id="GO:0034515">
    <property type="term" value="C:proteasome storage granule"/>
    <property type="evidence" value="ECO:0007669"/>
    <property type="project" value="EnsemblFungi"/>
</dbReference>
<dbReference type="GO" id="GO:1902906">
    <property type="term" value="P:proteasome storage granule assembly"/>
    <property type="evidence" value="ECO:0007669"/>
    <property type="project" value="EnsemblFungi"/>
</dbReference>
<dbReference type="CDD" id="cd08069">
    <property type="entry name" value="MPN_RPN11_CSN5"/>
    <property type="match status" value="1"/>
</dbReference>
<gene>
    <name evidence="7" type="primary">RPN11</name>
    <name evidence="7" type="ORF">EHP00_320</name>
</gene>
<dbReference type="AlphaFoldDB" id="A0A1W0E794"/>
<dbReference type="PROSITE" id="PS50249">
    <property type="entry name" value="MPN"/>
    <property type="match status" value="1"/>
</dbReference>
<protein>
    <submittedName>
        <fullName evidence="7">RPN11</fullName>
    </submittedName>
</protein>
<reference evidence="7 8" key="1">
    <citation type="journal article" date="2017" name="Environ. Microbiol.">
        <title>Decay of the glycolytic pathway and adaptation to intranuclear parasitism within Enterocytozoonidae microsporidia.</title>
        <authorList>
            <person name="Wiredu Boakye D."/>
            <person name="Jaroenlak P."/>
            <person name="Prachumwat A."/>
            <person name="Williams T.A."/>
            <person name="Bateman K.S."/>
            <person name="Itsathitphaisarn O."/>
            <person name="Sritunyalucksana K."/>
            <person name="Paszkiewicz K.H."/>
            <person name="Moore K.A."/>
            <person name="Stentiford G.D."/>
            <person name="Williams B.A."/>
        </authorList>
    </citation>
    <scope>NUCLEOTIDE SEQUENCE [LARGE SCALE GENOMIC DNA]</scope>
    <source>
        <strain evidence="7 8">TH1</strain>
    </source>
</reference>
<evidence type="ECO:0000256" key="5">
    <source>
        <dbReference type="ARBA" id="ARBA00023049"/>
    </source>
</evidence>
<name>A0A1W0E794_9MICR</name>
<evidence type="ECO:0000313" key="7">
    <source>
        <dbReference type="EMBL" id="OQS55086.1"/>
    </source>
</evidence>
<dbReference type="EMBL" id="MNPJ01000014">
    <property type="protein sequence ID" value="OQS55086.1"/>
    <property type="molecule type" value="Genomic_DNA"/>
</dbReference>
<dbReference type="GO" id="GO:0032436">
    <property type="term" value="P:positive regulation of proteasomal ubiquitin-dependent protein catabolic process"/>
    <property type="evidence" value="ECO:0007669"/>
    <property type="project" value="EnsemblFungi"/>
</dbReference>
<dbReference type="GO" id="GO:0140492">
    <property type="term" value="F:metal-dependent deubiquitinase activity"/>
    <property type="evidence" value="ECO:0007669"/>
    <property type="project" value="EnsemblFungi"/>
</dbReference>
<feature type="domain" description="MPN" evidence="6">
    <location>
        <begin position="22"/>
        <end position="157"/>
    </location>
</feature>
<dbReference type="VEuPathDB" id="MicrosporidiaDB:EHP00_320"/>
<evidence type="ECO:0000259" key="6">
    <source>
        <dbReference type="PROSITE" id="PS50249"/>
    </source>
</evidence>
<dbReference type="GO" id="GO:0008541">
    <property type="term" value="C:proteasome regulatory particle, lid subcomplex"/>
    <property type="evidence" value="ECO:0007669"/>
    <property type="project" value="EnsemblFungi"/>
</dbReference>
<dbReference type="Pfam" id="PF01398">
    <property type="entry name" value="JAB"/>
    <property type="match status" value="1"/>
</dbReference>
<keyword evidence="3" id="KW-0378">Hydrolase</keyword>
<evidence type="ECO:0000256" key="4">
    <source>
        <dbReference type="ARBA" id="ARBA00022833"/>
    </source>
</evidence>
<dbReference type="Gene3D" id="3.40.140.10">
    <property type="entry name" value="Cytidine Deaminase, domain 2"/>
    <property type="match status" value="1"/>
</dbReference>
<dbReference type="OrthoDB" id="605656at2759"/>
<dbReference type="GO" id="GO:0016579">
    <property type="term" value="P:protein deubiquitination"/>
    <property type="evidence" value="ECO:0007669"/>
    <property type="project" value="EnsemblFungi"/>
</dbReference>
<dbReference type="GO" id="GO:0034399">
    <property type="term" value="C:nuclear periphery"/>
    <property type="evidence" value="ECO:0007669"/>
    <property type="project" value="EnsemblFungi"/>
</dbReference>
<keyword evidence="4" id="KW-0862">Zinc</keyword>
<dbReference type="SMART" id="SM00232">
    <property type="entry name" value="JAB_MPN"/>
    <property type="match status" value="1"/>
</dbReference>
<comment type="caution">
    <text evidence="7">The sequence shown here is derived from an EMBL/GenBank/DDBJ whole genome shotgun (WGS) entry which is preliminary data.</text>
</comment>
<keyword evidence="5" id="KW-0482">Metalloprotease</keyword>
<dbReference type="PANTHER" id="PTHR10410">
    <property type="entry name" value="EUKARYOTIC TRANSLATION INITIATION FACTOR 3 -RELATED"/>
    <property type="match status" value="1"/>
</dbReference>
<dbReference type="InterPro" id="IPR050242">
    <property type="entry name" value="JAMM_MPN+_peptidase_M67A"/>
</dbReference>
<evidence type="ECO:0000256" key="1">
    <source>
        <dbReference type="ARBA" id="ARBA00022670"/>
    </source>
</evidence>
<keyword evidence="1" id="KW-0645">Protease</keyword>
<evidence type="ECO:0000313" key="8">
    <source>
        <dbReference type="Proteomes" id="UP000192758"/>
    </source>
</evidence>
<dbReference type="GO" id="GO:0016559">
    <property type="term" value="P:peroxisome fission"/>
    <property type="evidence" value="ECO:0007669"/>
    <property type="project" value="EnsemblFungi"/>
</dbReference>
<accession>A0A1W0E794</accession>
<keyword evidence="2" id="KW-0479">Metal-binding</keyword>
<proteinExistence type="predicted"/>
<organism evidence="7 8">
    <name type="scientific">Ecytonucleospora hepatopenaei</name>
    <dbReference type="NCBI Taxonomy" id="646526"/>
    <lineage>
        <taxon>Eukaryota</taxon>
        <taxon>Fungi</taxon>
        <taxon>Fungi incertae sedis</taxon>
        <taxon>Microsporidia</taxon>
        <taxon>Enterocytozoonidae</taxon>
        <taxon>Ecytonucleospora</taxon>
    </lineage>
</organism>
<evidence type="ECO:0000256" key="3">
    <source>
        <dbReference type="ARBA" id="ARBA00022801"/>
    </source>
</evidence>
<dbReference type="GO" id="GO:0005739">
    <property type="term" value="C:mitochondrion"/>
    <property type="evidence" value="ECO:0007669"/>
    <property type="project" value="EnsemblFungi"/>
</dbReference>
<dbReference type="GO" id="GO:0043248">
    <property type="term" value="P:proteasome assembly"/>
    <property type="evidence" value="ECO:0007669"/>
    <property type="project" value="EnsemblFungi"/>
</dbReference>
<dbReference type="GO" id="GO:0043161">
    <property type="term" value="P:proteasome-mediated ubiquitin-dependent protein catabolic process"/>
    <property type="evidence" value="ECO:0007669"/>
    <property type="project" value="EnsemblFungi"/>
</dbReference>